<dbReference type="Proteomes" id="UP001519332">
    <property type="component" value="Unassembled WGS sequence"/>
</dbReference>
<evidence type="ECO:0000313" key="2">
    <source>
        <dbReference type="Proteomes" id="UP001519332"/>
    </source>
</evidence>
<proteinExistence type="predicted"/>
<dbReference type="GO" id="GO:0003677">
    <property type="term" value="F:DNA binding"/>
    <property type="evidence" value="ECO:0007669"/>
    <property type="project" value="UniProtKB-KW"/>
</dbReference>
<keyword evidence="2" id="KW-1185">Reference proteome</keyword>
<protein>
    <submittedName>
        <fullName evidence="1">DNA-binding HxlR family transcriptional regulator</fullName>
    </submittedName>
</protein>
<gene>
    <name evidence="1" type="ORF">JOF56_006162</name>
</gene>
<name>A0ABS4TMZ1_9PSEU</name>
<evidence type="ECO:0000313" key="1">
    <source>
        <dbReference type="EMBL" id="MBP2325777.1"/>
    </source>
</evidence>
<comment type="caution">
    <text evidence="1">The sequence shown here is derived from an EMBL/GenBank/DDBJ whole genome shotgun (WGS) entry which is preliminary data.</text>
</comment>
<keyword evidence="1" id="KW-0238">DNA-binding</keyword>
<dbReference type="EMBL" id="JAGINW010000001">
    <property type="protein sequence ID" value="MBP2325777.1"/>
    <property type="molecule type" value="Genomic_DNA"/>
</dbReference>
<reference evidence="1 2" key="1">
    <citation type="submission" date="2021-03" db="EMBL/GenBank/DDBJ databases">
        <title>Sequencing the genomes of 1000 actinobacteria strains.</title>
        <authorList>
            <person name="Klenk H.-P."/>
        </authorList>
    </citation>
    <scope>NUCLEOTIDE SEQUENCE [LARGE SCALE GENOMIC DNA]</scope>
    <source>
        <strain evidence="1 2">DSM 46670</strain>
    </source>
</reference>
<accession>A0ABS4TMZ1</accession>
<sequence length="33" mass="3743">MLKRRNYTCGLDAALDIMGGKWKATIMALERES</sequence>
<organism evidence="1 2">
    <name type="scientific">Kibdelosporangium banguiense</name>
    <dbReference type="NCBI Taxonomy" id="1365924"/>
    <lineage>
        <taxon>Bacteria</taxon>
        <taxon>Bacillati</taxon>
        <taxon>Actinomycetota</taxon>
        <taxon>Actinomycetes</taxon>
        <taxon>Pseudonocardiales</taxon>
        <taxon>Pseudonocardiaceae</taxon>
        <taxon>Kibdelosporangium</taxon>
    </lineage>
</organism>